<dbReference type="InterPro" id="IPR056634">
    <property type="entry name" value="DUF7732"/>
</dbReference>
<feature type="compositionally biased region" description="Gly residues" evidence="1">
    <location>
        <begin position="56"/>
        <end position="99"/>
    </location>
</feature>
<evidence type="ECO:0000256" key="1">
    <source>
        <dbReference type="SAM" id="MobiDB-lite"/>
    </source>
</evidence>
<dbReference type="GeneID" id="20827102"/>
<evidence type="ECO:0000256" key="2">
    <source>
        <dbReference type="SAM" id="Phobius"/>
    </source>
</evidence>
<name>F8N2H3_NEUT8</name>
<organism evidence="5 6">
    <name type="scientific">Neurospora tetrasperma (strain FGSC 2508 / ATCC MYA-4615 / P0657)</name>
    <dbReference type="NCBI Taxonomy" id="510951"/>
    <lineage>
        <taxon>Eukaryota</taxon>
        <taxon>Fungi</taxon>
        <taxon>Dikarya</taxon>
        <taxon>Ascomycota</taxon>
        <taxon>Pezizomycotina</taxon>
        <taxon>Sordariomycetes</taxon>
        <taxon>Sordariomycetidae</taxon>
        <taxon>Sordariales</taxon>
        <taxon>Sordariaceae</taxon>
        <taxon>Neurospora</taxon>
    </lineage>
</organism>
<feature type="signal peptide" evidence="3">
    <location>
        <begin position="1"/>
        <end position="19"/>
    </location>
</feature>
<dbReference type="PANTHER" id="PTHR42091">
    <property type="entry name" value="CONSERVED GLYCINE-RICH PROTEIN (AFU_ORTHOLOGUE AFUA_7G02440)"/>
    <property type="match status" value="1"/>
</dbReference>
<evidence type="ECO:0000313" key="5">
    <source>
        <dbReference type="EMBL" id="EGO51645.1"/>
    </source>
</evidence>
<feature type="region of interest" description="Disordered" evidence="1">
    <location>
        <begin position="305"/>
        <end position="328"/>
    </location>
</feature>
<dbReference type="HOGENOM" id="CLU_060392_0_0_1"/>
<dbReference type="RefSeq" id="XP_009855286.1">
    <property type="nucleotide sequence ID" value="XM_009856984.1"/>
</dbReference>
<feature type="transmembrane region" description="Helical" evidence="2">
    <location>
        <begin position="201"/>
        <end position="222"/>
    </location>
</feature>
<gene>
    <name evidence="5" type="ORF">NEUTE1DRAFT_149377</name>
</gene>
<dbReference type="EMBL" id="GL891382">
    <property type="protein sequence ID" value="EGO51645.1"/>
    <property type="molecule type" value="Genomic_DNA"/>
</dbReference>
<dbReference type="VEuPathDB" id="FungiDB:NEUTE1DRAFT_149377"/>
<evidence type="ECO:0000313" key="6">
    <source>
        <dbReference type="Proteomes" id="UP000008065"/>
    </source>
</evidence>
<accession>F8N2H3</accession>
<dbReference type="OrthoDB" id="5425547at2759"/>
<keyword evidence="2" id="KW-0812">Transmembrane</keyword>
<feature type="compositionally biased region" description="Low complexity" evidence="1">
    <location>
        <begin position="316"/>
        <end position="328"/>
    </location>
</feature>
<dbReference type="AlphaFoldDB" id="F8N2H3"/>
<evidence type="ECO:0000259" key="4">
    <source>
        <dbReference type="Pfam" id="PF24866"/>
    </source>
</evidence>
<dbReference type="PANTHER" id="PTHR42091:SF1">
    <property type="entry name" value="CONSERVED GLYCINE-RICH PROTEIN (AFU_ORTHOLOGUE AFUA_7G02440)"/>
    <property type="match status" value="1"/>
</dbReference>
<feature type="domain" description="DUF7732" evidence="4">
    <location>
        <begin position="179"/>
        <end position="304"/>
    </location>
</feature>
<feature type="compositionally biased region" description="Polar residues" evidence="1">
    <location>
        <begin position="148"/>
        <end position="158"/>
    </location>
</feature>
<feature type="compositionally biased region" description="Low complexity" evidence="1">
    <location>
        <begin position="100"/>
        <end position="126"/>
    </location>
</feature>
<evidence type="ECO:0000256" key="3">
    <source>
        <dbReference type="SAM" id="SignalP"/>
    </source>
</evidence>
<feature type="chain" id="PRO_5003380815" description="DUF7732 domain-containing protein" evidence="3">
    <location>
        <begin position="20"/>
        <end position="355"/>
    </location>
</feature>
<protein>
    <recommendedName>
        <fullName evidence="4">DUF7732 domain-containing protein</fullName>
    </recommendedName>
</protein>
<dbReference type="Proteomes" id="UP000008065">
    <property type="component" value="Unassembled WGS sequence"/>
</dbReference>
<keyword evidence="2" id="KW-0472">Membrane</keyword>
<keyword evidence="6" id="KW-1185">Reference proteome</keyword>
<feature type="region of interest" description="Disordered" evidence="1">
    <location>
        <begin position="39"/>
        <end position="172"/>
    </location>
</feature>
<keyword evidence="3" id="KW-0732">Signal</keyword>
<dbReference type="Pfam" id="PF24866">
    <property type="entry name" value="DUF7732"/>
    <property type="match status" value="1"/>
</dbReference>
<sequence>MKIDLAILVSALCANPALALVASTSDLARREPAEPYQIVDRDVDAVSQELWKRRGGGGGGGRGGGGGGSSGGGSSGGGSTGGSSSGSGRGGTGSSGNSGSGSSRSSGVSQPGSSSYKGPSSGSSSQEDFRYYGGASSRRKPNNKPKQRSSGPKTSPTYNGGGATKYGSGPKPAYGGGRYYGGGAVQPYQSGMRSPSGIRPFALGAGIGLLAVWPAVWLYGAYMYPYHNLYTYHNQTSDQDETRNVTCACDPYNVCGCDENTNTTYIDSLIGNGSYSSLNHSLITVATVDGTDYLLINGTLPNGTTASGGTDDDDGTTTSGGTNGGESSAAGLRRLLEHAGWWPVVATVAATVFAV</sequence>
<proteinExistence type="predicted"/>
<dbReference type="KEGG" id="nte:NEUTE1DRAFT149377"/>
<reference evidence="6" key="1">
    <citation type="journal article" date="2011" name="Genetics">
        <title>Massive changes in genome architecture accompany the transition to self-fertility in the filamentous fungus Neurospora tetrasperma.</title>
        <authorList>
            <person name="Ellison C.E."/>
            <person name="Stajich J.E."/>
            <person name="Jacobson D.J."/>
            <person name="Natvig D.O."/>
            <person name="Lapidus A."/>
            <person name="Foster B."/>
            <person name="Aerts A."/>
            <person name="Riley R."/>
            <person name="Lindquist E.A."/>
            <person name="Grigoriev I.V."/>
            <person name="Taylor J.W."/>
        </authorList>
    </citation>
    <scope>NUCLEOTIDE SEQUENCE [LARGE SCALE GENOMIC DNA]</scope>
    <source>
        <strain evidence="6">FGSC 2508 / P0657</strain>
    </source>
</reference>
<feature type="compositionally biased region" description="Basic residues" evidence="1">
    <location>
        <begin position="137"/>
        <end position="147"/>
    </location>
</feature>
<keyword evidence="2" id="KW-1133">Transmembrane helix</keyword>